<evidence type="ECO:0000256" key="9">
    <source>
        <dbReference type="ARBA" id="ARBA00022490"/>
    </source>
</evidence>
<evidence type="ECO:0000256" key="7">
    <source>
        <dbReference type="ARBA" id="ARBA00017312"/>
    </source>
</evidence>
<accession>A0A642V9Q0</accession>
<dbReference type="PANTHER" id="PTHR11216:SF74">
    <property type="entry name" value="ACTIN CYTOSKELETON-REGULATORY COMPLEX PROTEIN END3"/>
    <property type="match status" value="1"/>
</dbReference>
<evidence type="ECO:0000256" key="15">
    <source>
        <dbReference type="ARBA" id="ARBA00023054"/>
    </source>
</evidence>
<comment type="subcellular location">
    <subcellularLocation>
        <location evidence="3">Cell membrane</location>
        <topology evidence="3">Peripheral membrane protein</topology>
        <orientation evidence="3">Cytoplasmic side</orientation>
    </subcellularLocation>
    <subcellularLocation>
        <location evidence="2">Cytoplasm</location>
        <location evidence="2">Cytoskeleton</location>
        <location evidence="2">Actin patch</location>
    </subcellularLocation>
    <subcellularLocation>
        <location evidence="1">Endosome membrane</location>
        <topology evidence="1">Peripheral membrane protein</topology>
        <orientation evidence="1">Cytoplasmic side</orientation>
    </subcellularLocation>
</comment>
<evidence type="ECO:0000256" key="11">
    <source>
        <dbReference type="ARBA" id="ARBA00022723"/>
    </source>
</evidence>
<evidence type="ECO:0000256" key="5">
    <source>
        <dbReference type="ARBA" id="ARBA00011159"/>
    </source>
</evidence>
<comment type="subunit">
    <text evidence="5">Component of the PAN1 actin cytoskeleton-regulatory complex.</text>
</comment>
<evidence type="ECO:0000256" key="16">
    <source>
        <dbReference type="ARBA" id="ARBA00023136"/>
    </source>
</evidence>
<evidence type="ECO:0000256" key="17">
    <source>
        <dbReference type="ARBA" id="ARBA00023203"/>
    </source>
</evidence>
<keyword evidence="12" id="KW-0677">Repeat</keyword>
<keyword evidence="17" id="KW-0009">Actin-binding</keyword>
<reference evidence="24" key="1">
    <citation type="journal article" date="2019" name="G3 (Bethesda)">
        <title>Genome Assemblies of Two Rare Opportunistic Yeast Pathogens: Diutina rugosa (syn. Candida rugosa) and Trichomonascus ciferrii (syn. Candida ciferrii).</title>
        <authorList>
            <person name="Mixao V."/>
            <person name="Saus E."/>
            <person name="Hansen A.P."/>
            <person name="Lass-Florl C."/>
            <person name="Gabaldon T."/>
        </authorList>
    </citation>
    <scope>NUCLEOTIDE SEQUENCE</scope>
    <source>
        <strain evidence="24">CBS 4856</strain>
    </source>
</reference>
<dbReference type="PROSITE" id="PS50222">
    <property type="entry name" value="EF_HAND_2"/>
    <property type="match status" value="1"/>
</dbReference>
<evidence type="ECO:0000256" key="19">
    <source>
        <dbReference type="ARBA" id="ARBA00025194"/>
    </source>
</evidence>
<dbReference type="GO" id="GO:0005509">
    <property type="term" value="F:calcium ion binding"/>
    <property type="evidence" value="ECO:0007669"/>
    <property type="project" value="InterPro"/>
</dbReference>
<keyword evidence="25" id="KW-1185">Reference proteome</keyword>
<comment type="similarity">
    <text evidence="4">Belongs to the END3 family.</text>
</comment>
<evidence type="ECO:0000256" key="21">
    <source>
        <dbReference type="SAM" id="MobiDB-lite"/>
    </source>
</evidence>
<evidence type="ECO:0000256" key="3">
    <source>
        <dbReference type="ARBA" id="ARBA00004413"/>
    </source>
</evidence>
<sequence>MSRFEEWEINKYWEIFSGLDPVGGLLSGDKVATVLKNSQLADYQLEKIWDLSDIDSDGNLDFEEFCIAMRLIFDMINGTYSEVPDELPDWLVPSSKAHLVAANQAVKSGGGQQYDYDDDSGDELGLSSDFNWYISKEDRETYSDIYSANADRRGLVSFDALTELYQTLENVPETDVRSAWNLVNPRSDEKIEREQCVVFLHILNNRSKGVRVPRSVPASLRATFEKAKPTYDINKPATTYTPPKGSTSSKKSAFAEGYLSRLGLGGRSQGYENHKGTDFSSTKNTDWEEVRLKRELTDLENQIERATEAADRRKKGVEDYGSSKSALIRRELEQLLDYKERQLQRLRTGDLSSESNPTDLAASNEEIDLISQQVKSLQEHQQNKQRELEDLKAQAKALTT</sequence>
<dbReference type="SMART" id="SM00027">
    <property type="entry name" value="EH"/>
    <property type="match status" value="2"/>
</dbReference>
<evidence type="ECO:0000256" key="20">
    <source>
        <dbReference type="ARBA" id="ARBA00029684"/>
    </source>
</evidence>
<dbReference type="GO" id="GO:0006897">
    <property type="term" value="P:endocytosis"/>
    <property type="evidence" value="ECO:0007669"/>
    <property type="project" value="UniProtKB-KW"/>
</dbReference>
<keyword evidence="14" id="KW-0106">Calcium</keyword>
<dbReference type="InterPro" id="IPR011992">
    <property type="entry name" value="EF-hand-dom_pair"/>
</dbReference>
<evidence type="ECO:0000313" key="24">
    <source>
        <dbReference type="EMBL" id="KAA8916870.1"/>
    </source>
</evidence>
<evidence type="ECO:0000256" key="12">
    <source>
        <dbReference type="ARBA" id="ARBA00022737"/>
    </source>
</evidence>
<dbReference type="Proteomes" id="UP000761534">
    <property type="component" value="Unassembled WGS sequence"/>
</dbReference>
<dbReference type="InterPro" id="IPR018247">
    <property type="entry name" value="EF_Hand_1_Ca_BS"/>
</dbReference>
<dbReference type="SMART" id="SM00054">
    <property type="entry name" value="EFh"/>
    <property type="match status" value="1"/>
</dbReference>
<proteinExistence type="inferred from homology"/>
<dbReference type="InterPro" id="IPR000261">
    <property type="entry name" value="EH_dom"/>
</dbReference>
<dbReference type="GO" id="GO:0016197">
    <property type="term" value="P:endosomal transport"/>
    <property type="evidence" value="ECO:0007669"/>
    <property type="project" value="TreeGrafter"/>
</dbReference>
<dbReference type="Gene3D" id="1.10.238.10">
    <property type="entry name" value="EF-hand"/>
    <property type="match status" value="2"/>
</dbReference>
<keyword evidence="9" id="KW-0963">Cytoplasm</keyword>
<evidence type="ECO:0000256" key="10">
    <source>
        <dbReference type="ARBA" id="ARBA00022583"/>
    </source>
</evidence>
<dbReference type="GO" id="GO:0010008">
    <property type="term" value="C:endosome membrane"/>
    <property type="evidence" value="ECO:0007669"/>
    <property type="project" value="UniProtKB-SubCell"/>
</dbReference>
<feature type="domain" description="EF-hand" evidence="23">
    <location>
        <begin position="44"/>
        <end position="75"/>
    </location>
</feature>
<evidence type="ECO:0000313" key="25">
    <source>
        <dbReference type="Proteomes" id="UP000761534"/>
    </source>
</evidence>
<evidence type="ECO:0000256" key="6">
    <source>
        <dbReference type="ARBA" id="ARBA00013889"/>
    </source>
</evidence>
<dbReference type="VEuPathDB" id="FungiDB:TRICI_000989"/>
<feature type="domain" description="EH" evidence="22">
    <location>
        <begin position="8"/>
        <end position="98"/>
    </location>
</feature>
<dbReference type="PANTHER" id="PTHR11216">
    <property type="entry name" value="EH DOMAIN"/>
    <property type="match status" value="1"/>
</dbReference>
<keyword evidence="18" id="KW-0206">Cytoskeleton</keyword>
<dbReference type="EMBL" id="SWFS01000078">
    <property type="protein sequence ID" value="KAA8916870.1"/>
    <property type="molecule type" value="Genomic_DNA"/>
</dbReference>
<evidence type="ECO:0000256" key="8">
    <source>
        <dbReference type="ARBA" id="ARBA00022475"/>
    </source>
</evidence>
<evidence type="ECO:0000256" key="4">
    <source>
        <dbReference type="ARBA" id="ARBA00009909"/>
    </source>
</evidence>
<feature type="domain" description="EH" evidence="22">
    <location>
        <begin position="138"/>
        <end position="227"/>
    </location>
</feature>
<dbReference type="Pfam" id="PF12763">
    <property type="entry name" value="EH"/>
    <property type="match status" value="1"/>
</dbReference>
<comment type="function">
    <text evidence="19">Component of the PAN1 actin cytoskeleton-regulatory complex required for the internalization of endosomes during actin-coupled endocytosis. The complex links the site of endocytosis to the cell membrane-associated actin cytoskeleton. Mediates uptake of external molecules and vacuolar degradation of plasma membrane proteins. Plays a role in the proper organization of the cell membrane-associated actin cytoskeleton and promotes its destabilization.</text>
</comment>
<dbReference type="CDD" id="cd00052">
    <property type="entry name" value="EH"/>
    <property type="match status" value="1"/>
</dbReference>
<dbReference type="InterPro" id="IPR025604">
    <property type="entry name" value="End3"/>
</dbReference>
<feature type="compositionally biased region" description="Basic and acidic residues" evidence="21">
    <location>
        <begin position="377"/>
        <end position="393"/>
    </location>
</feature>
<dbReference type="OrthoDB" id="1716625at2759"/>
<keyword evidence="11" id="KW-0479">Metal-binding</keyword>
<feature type="region of interest" description="Disordered" evidence="21">
    <location>
        <begin position="347"/>
        <end position="400"/>
    </location>
</feature>
<dbReference type="GO" id="GO:0007015">
    <property type="term" value="P:actin filament organization"/>
    <property type="evidence" value="ECO:0007669"/>
    <property type="project" value="InterPro"/>
</dbReference>
<evidence type="ECO:0000256" key="2">
    <source>
        <dbReference type="ARBA" id="ARBA00004134"/>
    </source>
</evidence>
<keyword evidence="13" id="KW-0967">Endosome</keyword>
<dbReference type="InterPro" id="IPR002048">
    <property type="entry name" value="EF_hand_dom"/>
</dbReference>
<evidence type="ECO:0000259" key="22">
    <source>
        <dbReference type="PROSITE" id="PS50031"/>
    </source>
</evidence>
<evidence type="ECO:0000256" key="18">
    <source>
        <dbReference type="ARBA" id="ARBA00023212"/>
    </source>
</evidence>
<dbReference type="GO" id="GO:0005886">
    <property type="term" value="C:plasma membrane"/>
    <property type="evidence" value="ECO:0007669"/>
    <property type="project" value="UniProtKB-SubCell"/>
</dbReference>
<dbReference type="Pfam" id="PF12761">
    <property type="entry name" value="End3"/>
    <property type="match status" value="1"/>
</dbReference>
<evidence type="ECO:0000259" key="23">
    <source>
        <dbReference type="PROSITE" id="PS50222"/>
    </source>
</evidence>
<keyword evidence="16" id="KW-0472">Membrane</keyword>
<protein>
    <recommendedName>
        <fullName evidence="7">Actin cytoskeleton-regulatory complex protein END3</fullName>
    </recommendedName>
    <alternativeName>
        <fullName evidence="6">Actin cytoskeleton-regulatory complex protein end3</fullName>
    </alternativeName>
    <alternativeName>
        <fullName evidence="20">Endocytosis protein 3</fullName>
    </alternativeName>
</protein>
<dbReference type="PROSITE" id="PS50031">
    <property type="entry name" value="EH"/>
    <property type="match status" value="2"/>
</dbReference>
<dbReference type="GO" id="GO:0030479">
    <property type="term" value="C:actin cortical patch"/>
    <property type="evidence" value="ECO:0007669"/>
    <property type="project" value="UniProtKB-SubCell"/>
</dbReference>
<comment type="caution">
    <text evidence="24">The sequence shown here is derived from an EMBL/GenBank/DDBJ whole genome shotgun (WGS) entry which is preliminary data.</text>
</comment>
<evidence type="ECO:0000256" key="1">
    <source>
        <dbReference type="ARBA" id="ARBA00004125"/>
    </source>
</evidence>
<dbReference type="FunFam" id="1.10.238.10:FF:000323">
    <property type="entry name" value="Actin cytoskeleton-regulatory complex protein end3"/>
    <property type="match status" value="1"/>
</dbReference>
<dbReference type="GO" id="GO:0003779">
    <property type="term" value="F:actin binding"/>
    <property type="evidence" value="ECO:0007669"/>
    <property type="project" value="UniProtKB-KW"/>
</dbReference>
<evidence type="ECO:0000256" key="14">
    <source>
        <dbReference type="ARBA" id="ARBA00022837"/>
    </source>
</evidence>
<gene>
    <name evidence="24" type="ORF">TRICI_000989</name>
</gene>
<keyword evidence="15" id="KW-0175">Coiled coil</keyword>
<dbReference type="SUPFAM" id="SSF47473">
    <property type="entry name" value="EF-hand"/>
    <property type="match status" value="2"/>
</dbReference>
<name>A0A642V9Q0_9ASCO</name>
<evidence type="ECO:0000256" key="13">
    <source>
        <dbReference type="ARBA" id="ARBA00022753"/>
    </source>
</evidence>
<organism evidence="24 25">
    <name type="scientific">Trichomonascus ciferrii</name>
    <dbReference type="NCBI Taxonomy" id="44093"/>
    <lineage>
        <taxon>Eukaryota</taxon>
        <taxon>Fungi</taxon>
        <taxon>Dikarya</taxon>
        <taxon>Ascomycota</taxon>
        <taxon>Saccharomycotina</taxon>
        <taxon>Dipodascomycetes</taxon>
        <taxon>Dipodascales</taxon>
        <taxon>Trichomonascaceae</taxon>
        <taxon>Trichomonascus</taxon>
        <taxon>Trichomonascus ciferrii complex</taxon>
    </lineage>
</organism>
<keyword evidence="8" id="KW-1003">Cell membrane</keyword>
<dbReference type="AlphaFoldDB" id="A0A642V9Q0"/>
<dbReference type="PROSITE" id="PS00018">
    <property type="entry name" value="EF_HAND_1"/>
    <property type="match status" value="1"/>
</dbReference>
<keyword evidence="10" id="KW-0254">Endocytosis</keyword>